<evidence type="ECO:0008006" key="21">
    <source>
        <dbReference type="Google" id="ProtNLM"/>
    </source>
</evidence>
<dbReference type="Pfam" id="PF13976">
    <property type="entry name" value="gag_pre-integrs"/>
    <property type="match status" value="1"/>
</dbReference>
<evidence type="ECO:0000256" key="5">
    <source>
        <dbReference type="ARBA" id="ARBA00022723"/>
    </source>
</evidence>
<evidence type="ECO:0000256" key="16">
    <source>
        <dbReference type="SAM" id="MobiDB-lite"/>
    </source>
</evidence>
<organism evidence="19 20">
    <name type="scientific">Solanum tuberosum</name>
    <name type="common">Potato</name>
    <dbReference type="NCBI Taxonomy" id="4113"/>
    <lineage>
        <taxon>Eukaryota</taxon>
        <taxon>Viridiplantae</taxon>
        <taxon>Streptophyta</taxon>
        <taxon>Embryophyta</taxon>
        <taxon>Tracheophyta</taxon>
        <taxon>Spermatophyta</taxon>
        <taxon>Magnoliopsida</taxon>
        <taxon>eudicotyledons</taxon>
        <taxon>Gunneridae</taxon>
        <taxon>Pentapetalae</taxon>
        <taxon>asterids</taxon>
        <taxon>lamiids</taxon>
        <taxon>Solanales</taxon>
        <taxon>Solanaceae</taxon>
        <taxon>Solanoideae</taxon>
        <taxon>Solaneae</taxon>
        <taxon>Solanum</taxon>
    </lineage>
</organism>
<gene>
    <name evidence="19" type="ORF">KY290_030000</name>
</gene>
<keyword evidence="13" id="KW-0548">Nucleotidyltransferase</keyword>
<keyword evidence="2" id="KW-1188">Viral release from host cell</keyword>
<evidence type="ECO:0000259" key="17">
    <source>
        <dbReference type="Pfam" id="PF13976"/>
    </source>
</evidence>
<keyword evidence="20" id="KW-1185">Reference proteome</keyword>
<evidence type="ECO:0000313" key="19">
    <source>
        <dbReference type="EMBL" id="KAH0750768.1"/>
    </source>
</evidence>
<keyword evidence="8" id="KW-0378">Hydrolase</keyword>
<proteinExistence type="predicted"/>
<keyword evidence="11" id="KW-0229">DNA integration</keyword>
<keyword evidence="14" id="KW-0917">Virion maturation</keyword>
<keyword evidence="6" id="KW-0547">Nucleotide-binding</keyword>
<dbReference type="InterPro" id="IPR039537">
    <property type="entry name" value="Retrotran_Ty1/copia-like"/>
</dbReference>
<sequence length="313" mass="36553">MAKNLEFYNVLFSKGKPNKKNSSTWNKNKEEETSMEKGGNPHNKKFYRCGKIGHIKKNYRVKLSKVNVTYTNEEDEQMKWEQCFSIQVVEQKLARDFVNYANNNKSEEWIVDSWFSHYVTGDDSLFSEKRDHHGDRVTITADNSTYPVAKESVVKIEVVGDKSKSIKLQDVYHVPGEAYVKKIRQTDNVTIWHARLGHVGYQTMKQISSKKLVEGLPTLKNVREDVICQGYQYGKSHRLPFKRSSNQRTTMFELVHTDLMGSTRTPSYSEHRYVMVLVDDQSRFTWVKFLKEKSEALSKFMEFKDAVANEFKK</sequence>
<feature type="domain" description="Retrovirus-related Pol polyprotein from transposon TNT 1-94-like beta-barrel" evidence="18">
    <location>
        <begin position="109"/>
        <end position="176"/>
    </location>
</feature>
<evidence type="ECO:0000256" key="9">
    <source>
        <dbReference type="ARBA" id="ARBA00022840"/>
    </source>
</evidence>
<dbReference type="EMBL" id="JAIVGD010000019">
    <property type="protein sequence ID" value="KAH0750768.1"/>
    <property type="molecule type" value="Genomic_DNA"/>
</dbReference>
<comment type="caution">
    <text evidence="19">The sequence shown here is derived from an EMBL/GenBank/DDBJ whole genome shotgun (WGS) entry which is preliminary data.</text>
</comment>
<dbReference type="PANTHER" id="PTHR42648">
    <property type="entry name" value="TRANSPOSASE, PUTATIVE-RELATED"/>
    <property type="match status" value="1"/>
</dbReference>
<feature type="domain" description="GAG-pre-integrase" evidence="17">
    <location>
        <begin position="184"/>
        <end position="236"/>
    </location>
</feature>
<keyword evidence="12" id="KW-0695">RNA-directed DNA polymerase</keyword>
<dbReference type="InterPro" id="IPR036397">
    <property type="entry name" value="RNaseH_sf"/>
</dbReference>
<name>A0ABQ7UMD7_SOLTU</name>
<keyword evidence="13" id="KW-0808">Transferase</keyword>
<comment type="function">
    <text evidence="1">The aspartyl protease (PR) mediates the proteolytic cleavages of the Gag and Gag-Pol polyproteins after assembly of the VLP.</text>
</comment>
<keyword evidence="10" id="KW-0460">Magnesium</keyword>
<evidence type="ECO:0000313" key="20">
    <source>
        <dbReference type="Proteomes" id="UP000826656"/>
    </source>
</evidence>
<dbReference type="Proteomes" id="UP000826656">
    <property type="component" value="Unassembled WGS sequence"/>
</dbReference>
<keyword evidence="5" id="KW-0479">Metal-binding</keyword>
<dbReference type="Pfam" id="PF22936">
    <property type="entry name" value="Pol_BBD"/>
    <property type="match status" value="1"/>
</dbReference>
<evidence type="ECO:0000256" key="8">
    <source>
        <dbReference type="ARBA" id="ARBA00022801"/>
    </source>
</evidence>
<protein>
    <recommendedName>
        <fullName evidence="21">GAG-pre-integrase domain-containing protein</fullName>
    </recommendedName>
</protein>
<evidence type="ECO:0000256" key="11">
    <source>
        <dbReference type="ARBA" id="ARBA00022908"/>
    </source>
</evidence>
<dbReference type="InterPro" id="IPR025724">
    <property type="entry name" value="GAG-pre-integrase_dom"/>
</dbReference>
<evidence type="ECO:0000256" key="15">
    <source>
        <dbReference type="ARBA" id="ARBA00023172"/>
    </source>
</evidence>
<accession>A0ABQ7UMD7</accession>
<feature type="region of interest" description="Disordered" evidence="16">
    <location>
        <begin position="17"/>
        <end position="42"/>
    </location>
</feature>
<reference evidence="19 20" key="1">
    <citation type="journal article" date="2021" name="bioRxiv">
        <title>Chromosome-scale and haplotype-resolved genome assembly of a tetraploid potato cultivar.</title>
        <authorList>
            <person name="Sun H."/>
            <person name="Jiao W.-B."/>
            <person name="Krause K."/>
            <person name="Campoy J.A."/>
            <person name="Goel M."/>
            <person name="Folz-Donahue K."/>
            <person name="Kukat C."/>
            <person name="Huettel B."/>
            <person name="Schneeberger K."/>
        </authorList>
    </citation>
    <scope>NUCLEOTIDE SEQUENCE [LARGE SCALE GENOMIC DNA]</scope>
    <source>
        <strain evidence="19">SolTubOtavaFocal</strain>
        <tissue evidence="19">Leaves</tissue>
    </source>
</reference>
<evidence type="ECO:0000256" key="10">
    <source>
        <dbReference type="ARBA" id="ARBA00022842"/>
    </source>
</evidence>
<dbReference type="InterPro" id="IPR012337">
    <property type="entry name" value="RNaseH-like_sf"/>
</dbReference>
<evidence type="ECO:0000256" key="7">
    <source>
        <dbReference type="ARBA" id="ARBA00022759"/>
    </source>
</evidence>
<evidence type="ECO:0000256" key="14">
    <source>
        <dbReference type="ARBA" id="ARBA00023113"/>
    </source>
</evidence>
<keyword evidence="4" id="KW-0540">Nuclease</keyword>
<dbReference type="PANTHER" id="PTHR42648:SF11">
    <property type="entry name" value="TRANSPOSON TY4-P GAG-POL POLYPROTEIN"/>
    <property type="match status" value="1"/>
</dbReference>
<evidence type="ECO:0000256" key="1">
    <source>
        <dbReference type="ARBA" id="ARBA00002180"/>
    </source>
</evidence>
<evidence type="ECO:0000256" key="4">
    <source>
        <dbReference type="ARBA" id="ARBA00022722"/>
    </source>
</evidence>
<dbReference type="SUPFAM" id="SSF53098">
    <property type="entry name" value="Ribonuclease H-like"/>
    <property type="match status" value="1"/>
</dbReference>
<keyword evidence="13" id="KW-0239">DNA-directed DNA polymerase</keyword>
<keyword evidence="7" id="KW-0255">Endonuclease</keyword>
<evidence type="ECO:0000256" key="3">
    <source>
        <dbReference type="ARBA" id="ARBA00022670"/>
    </source>
</evidence>
<evidence type="ECO:0000256" key="6">
    <source>
        <dbReference type="ARBA" id="ARBA00022741"/>
    </source>
</evidence>
<evidence type="ECO:0000256" key="13">
    <source>
        <dbReference type="ARBA" id="ARBA00022932"/>
    </source>
</evidence>
<evidence type="ECO:0000256" key="12">
    <source>
        <dbReference type="ARBA" id="ARBA00022918"/>
    </source>
</evidence>
<evidence type="ECO:0000256" key="2">
    <source>
        <dbReference type="ARBA" id="ARBA00022612"/>
    </source>
</evidence>
<keyword evidence="15" id="KW-0233">DNA recombination</keyword>
<keyword evidence="3" id="KW-0645">Protease</keyword>
<dbReference type="Gene3D" id="3.30.420.10">
    <property type="entry name" value="Ribonuclease H-like superfamily/Ribonuclease H"/>
    <property type="match status" value="1"/>
</dbReference>
<keyword evidence="9" id="KW-0067">ATP-binding</keyword>
<dbReference type="InterPro" id="IPR054722">
    <property type="entry name" value="PolX-like_BBD"/>
</dbReference>
<evidence type="ECO:0000259" key="18">
    <source>
        <dbReference type="Pfam" id="PF22936"/>
    </source>
</evidence>